<dbReference type="RefSeq" id="WP_280660039.1">
    <property type="nucleotide sequence ID" value="NZ_CP120373.1"/>
</dbReference>
<organism evidence="2 3">
    <name type="scientific">Sinorhizobium garamanticum</name>
    <dbReference type="NCBI Taxonomy" id="680247"/>
    <lineage>
        <taxon>Bacteria</taxon>
        <taxon>Pseudomonadati</taxon>
        <taxon>Pseudomonadota</taxon>
        <taxon>Alphaproteobacteria</taxon>
        <taxon>Hyphomicrobiales</taxon>
        <taxon>Rhizobiaceae</taxon>
        <taxon>Sinorhizobium/Ensifer group</taxon>
        <taxon>Sinorhizobium</taxon>
    </lineage>
</organism>
<protein>
    <submittedName>
        <fullName evidence="2">Uncharacterized protein</fullName>
    </submittedName>
</protein>
<feature type="region of interest" description="Disordered" evidence="1">
    <location>
        <begin position="10"/>
        <end position="42"/>
    </location>
</feature>
<sequence>MAEFAAAEIAERKAAEGGALADEAARKAERDRRSAARKARRV</sequence>
<dbReference type="Proteomes" id="UP001229355">
    <property type="component" value="Chromosome 1"/>
</dbReference>
<gene>
    <name evidence="2" type="ORF">PZN02_000475</name>
</gene>
<keyword evidence="3" id="KW-1185">Reference proteome</keyword>
<name>A0ABY8DAV6_9HYPH</name>
<accession>A0ABY8DAV6</accession>
<feature type="compositionally biased region" description="Basic and acidic residues" evidence="1">
    <location>
        <begin position="23"/>
        <end position="34"/>
    </location>
</feature>
<dbReference type="EMBL" id="CP120373">
    <property type="protein sequence ID" value="WEX88025.1"/>
    <property type="molecule type" value="Genomic_DNA"/>
</dbReference>
<evidence type="ECO:0000313" key="2">
    <source>
        <dbReference type="EMBL" id="WEX88025.1"/>
    </source>
</evidence>
<proteinExistence type="predicted"/>
<evidence type="ECO:0000313" key="3">
    <source>
        <dbReference type="Proteomes" id="UP001229355"/>
    </source>
</evidence>
<evidence type="ECO:0000256" key="1">
    <source>
        <dbReference type="SAM" id="MobiDB-lite"/>
    </source>
</evidence>
<reference evidence="2 3" key="1">
    <citation type="submission" date="2023-03" db="EMBL/GenBank/DDBJ databases">
        <authorList>
            <person name="Kaur S."/>
            <person name="Espinosa-Saiz D."/>
            <person name="Velazquez E."/>
            <person name="Menendez E."/>
            <person name="diCenzo G.C."/>
        </authorList>
    </citation>
    <scope>NUCLEOTIDE SEQUENCE [LARGE SCALE GENOMIC DNA]</scope>
    <source>
        <strain evidence="2 3">LMG 24692</strain>
    </source>
</reference>